<dbReference type="Gene3D" id="3.30.300.20">
    <property type="match status" value="1"/>
</dbReference>
<proteinExistence type="predicted"/>
<sequence length="190" mass="20469">MTVASNVRQADVVNGINADDVRGLIDGVKADPATGMTRWRVSSSWQGGTRSRAQVDSFELGGTTVKRSFTLDVDEPVELGGTNMYANPQEYLLAALNACMTVGYAALCALHGINIRKLEIVTEGEIDLRGFLGIDKAVTPGYESLKTRVTIKADAAQEQLRQIHAMVMASSPNFHNIAKAVHIDPALVIE</sequence>
<dbReference type="Pfam" id="PF02566">
    <property type="entry name" value="OsmC"/>
    <property type="match status" value="1"/>
</dbReference>
<dbReference type="InterPro" id="IPR003718">
    <property type="entry name" value="OsmC/Ohr_fam"/>
</dbReference>
<keyword evidence="2" id="KW-1185">Reference proteome</keyword>
<dbReference type="RefSeq" id="WP_175112745.1">
    <property type="nucleotide sequence ID" value="NZ_CADIKF010000032.1"/>
</dbReference>
<dbReference type="InterPro" id="IPR015946">
    <property type="entry name" value="KH_dom-like_a/b"/>
</dbReference>
<dbReference type="PANTHER" id="PTHR35368:SF1">
    <property type="entry name" value="HYDROPEROXIDE REDUCTASE"/>
    <property type="match status" value="1"/>
</dbReference>
<dbReference type="InterPro" id="IPR052924">
    <property type="entry name" value="OsmC/Ohr_hydroprdx_reductase"/>
</dbReference>
<dbReference type="SUPFAM" id="SSF82784">
    <property type="entry name" value="OsmC-like"/>
    <property type="match status" value="1"/>
</dbReference>
<dbReference type="PANTHER" id="PTHR35368">
    <property type="entry name" value="HYDROPEROXIDE REDUCTASE"/>
    <property type="match status" value="1"/>
</dbReference>
<dbReference type="AlphaFoldDB" id="A0A6J5E802"/>
<protein>
    <recommendedName>
        <fullName evidence="3">OsmC-like protein</fullName>
    </recommendedName>
</protein>
<evidence type="ECO:0000313" key="2">
    <source>
        <dbReference type="Proteomes" id="UP000494329"/>
    </source>
</evidence>
<dbReference type="EMBL" id="CADIKF010000032">
    <property type="protein sequence ID" value="CAB3762650.1"/>
    <property type="molecule type" value="Genomic_DNA"/>
</dbReference>
<accession>A0A6J5E802</accession>
<gene>
    <name evidence="1" type="ORF">LMG29739_03917</name>
</gene>
<dbReference type="InterPro" id="IPR036102">
    <property type="entry name" value="OsmC/Ohrsf"/>
</dbReference>
<evidence type="ECO:0008006" key="3">
    <source>
        <dbReference type="Google" id="ProtNLM"/>
    </source>
</evidence>
<dbReference type="Proteomes" id="UP000494329">
    <property type="component" value="Unassembled WGS sequence"/>
</dbReference>
<reference evidence="1 2" key="1">
    <citation type="submission" date="2020-04" db="EMBL/GenBank/DDBJ databases">
        <authorList>
            <person name="De Canck E."/>
        </authorList>
    </citation>
    <scope>NUCLEOTIDE SEQUENCE [LARGE SCALE GENOMIC DNA]</scope>
    <source>
        <strain evidence="1 2">LMG 29739</strain>
    </source>
</reference>
<organism evidence="1 2">
    <name type="scientific">Paraburkholderia solisilvae</name>
    <dbReference type="NCBI Taxonomy" id="624376"/>
    <lineage>
        <taxon>Bacteria</taxon>
        <taxon>Pseudomonadati</taxon>
        <taxon>Pseudomonadota</taxon>
        <taxon>Betaproteobacteria</taxon>
        <taxon>Burkholderiales</taxon>
        <taxon>Burkholderiaceae</taxon>
        <taxon>Paraburkholderia</taxon>
    </lineage>
</organism>
<name>A0A6J5E802_9BURK</name>
<evidence type="ECO:0000313" key="1">
    <source>
        <dbReference type="EMBL" id="CAB3762650.1"/>
    </source>
</evidence>